<gene>
    <name evidence="3" type="ORF">C8F04DRAFT_1260444</name>
</gene>
<keyword evidence="2" id="KW-0812">Transmembrane</keyword>
<feature type="region of interest" description="Disordered" evidence="1">
    <location>
        <begin position="1"/>
        <end position="59"/>
    </location>
</feature>
<dbReference type="Proteomes" id="UP001218188">
    <property type="component" value="Unassembled WGS sequence"/>
</dbReference>
<keyword evidence="2" id="KW-0472">Membrane</keyword>
<evidence type="ECO:0000313" key="3">
    <source>
        <dbReference type="EMBL" id="KAJ7033949.1"/>
    </source>
</evidence>
<sequence length="377" mass="41621">MVTDWAAHKRLQQEQLGSNAAQSPDTKLAERVARLAISDPLVTQPGPSSASTPPEPSAARVVLAETEQSIHAVISEAMNIRRPQIGRQEQSARVLESLGPRIKSAIALLRRADPKSEEPAVLWAKVDDVQRELAIVAESLKYHKDTPEKANVIEQMRELESELTAFTATLPDDKRPLYYDSAYTLDNPIQHLDPMAQIMILLGLICNVILGLSIGHTNFLIESITLLVKLAMSIHITPDAAGHSSYDAVQEEILRQLPTSLYTAMERLNLDGKTVLYAACPSCHHIHPPTLSITKARTWPTKCENEVVGVDGRSICGTALLVDTKTHPRPIRPFLSHSFLNYLARLLSTPEIEHEVDRACDEALCQHRALTSRVTAT</sequence>
<evidence type="ECO:0000256" key="1">
    <source>
        <dbReference type="SAM" id="MobiDB-lite"/>
    </source>
</evidence>
<evidence type="ECO:0000313" key="4">
    <source>
        <dbReference type="Proteomes" id="UP001218188"/>
    </source>
</evidence>
<comment type="caution">
    <text evidence="3">The sequence shown here is derived from an EMBL/GenBank/DDBJ whole genome shotgun (WGS) entry which is preliminary data.</text>
</comment>
<keyword evidence="4" id="KW-1185">Reference proteome</keyword>
<name>A0AAD6STU2_9AGAR</name>
<proteinExistence type="predicted"/>
<protein>
    <submittedName>
        <fullName evidence="3">Uncharacterized protein</fullName>
    </submittedName>
</protein>
<organism evidence="3 4">
    <name type="scientific">Mycena alexandri</name>
    <dbReference type="NCBI Taxonomy" id="1745969"/>
    <lineage>
        <taxon>Eukaryota</taxon>
        <taxon>Fungi</taxon>
        <taxon>Dikarya</taxon>
        <taxon>Basidiomycota</taxon>
        <taxon>Agaricomycotina</taxon>
        <taxon>Agaricomycetes</taxon>
        <taxon>Agaricomycetidae</taxon>
        <taxon>Agaricales</taxon>
        <taxon>Marasmiineae</taxon>
        <taxon>Mycenaceae</taxon>
        <taxon>Mycena</taxon>
    </lineage>
</organism>
<dbReference type="AlphaFoldDB" id="A0AAD6STU2"/>
<reference evidence="3" key="1">
    <citation type="submission" date="2023-03" db="EMBL/GenBank/DDBJ databases">
        <title>Massive genome expansion in bonnet fungi (Mycena s.s.) driven by repeated elements and novel gene families across ecological guilds.</title>
        <authorList>
            <consortium name="Lawrence Berkeley National Laboratory"/>
            <person name="Harder C.B."/>
            <person name="Miyauchi S."/>
            <person name="Viragh M."/>
            <person name="Kuo A."/>
            <person name="Thoen E."/>
            <person name="Andreopoulos B."/>
            <person name="Lu D."/>
            <person name="Skrede I."/>
            <person name="Drula E."/>
            <person name="Henrissat B."/>
            <person name="Morin E."/>
            <person name="Kohler A."/>
            <person name="Barry K."/>
            <person name="LaButti K."/>
            <person name="Morin E."/>
            <person name="Salamov A."/>
            <person name="Lipzen A."/>
            <person name="Mereny Z."/>
            <person name="Hegedus B."/>
            <person name="Baldrian P."/>
            <person name="Stursova M."/>
            <person name="Weitz H."/>
            <person name="Taylor A."/>
            <person name="Grigoriev I.V."/>
            <person name="Nagy L.G."/>
            <person name="Martin F."/>
            <person name="Kauserud H."/>
        </authorList>
    </citation>
    <scope>NUCLEOTIDE SEQUENCE</scope>
    <source>
        <strain evidence="3">CBHHK200</strain>
    </source>
</reference>
<dbReference type="EMBL" id="JARJCM010000061">
    <property type="protein sequence ID" value="KAJ7033949.1"/>
    <property type="molecule type" value="Genomic_DNA"/>
</dbReference>
<accession>A0AAD6STU2</accession>
<keyword evidence="2" id="KW-1133">Transmembrane helix</keyword>
<feature type="transmembrane region" description="Helical" evidence="2">
    <location>
        <begin position="198"/>
        <end position="221"/>
    </location>
</feature>
<evidence type="ECO:0000256" key="2">
    <source>
        <dbReference type="SAM" id="Phobius"/>
    </source>
</evidence>
<feature type="compositionally biased region" description="Polar residues" evidence="1">
    <location>
        <begin position="13"/>
        <end position="25"/>
    </location>
</feature>